<dbReference type="RefSeq" id="XP_043000567.1">
    <property type="nucleotide sequence ID" value="XM_043144632.1"/>
</dbReference>
<dbReference type="GeneID" id="66067912"/>
<evidence type="ECO:0000313" key="2">
    <source>
        <dbReference type="Proteomes" id="UP000027002"/>
    </source>
</evidence>
<gene>
    <name evidence="1" type="ORF">UV8b_07135</name>
</gene>
<keyword evidence="2" id="KW-1185">Reference proteome</keyword>
<sequence length="59" mass="7155">MESEKGHFENRKLYSEFLTRTIRYVRVAAKWQLLAEIAAMRYSHRVVKDPRRRVKAQYA</sequence>
<dbReference type="EMBL" id="CP072758">
    <property type="protein sequence ID" value="QUC22894.1"/>
    <property type="molecule type" value="Genomic_DNA"/>
</dbReference>
<protein>
    <submittedName>
        <fullName evidence="1">Uncharacterized protein</fullName>
    </submittedName>
</protein>
<organism evidence="1 2">
    <name type="scientific">Ustilaginoidea virens</name>
    <name type="common">Rice false smut fungus</name>
    <name type="synonym">Villosiclava virens</name>
    <dbReference type="NCBI Taxonomy" id="1159556"/>
    <lineage>
        <taxon>Eukaryota</taxon>
        <taxon>Fungi</taxon>
        <taxon>Dikarya</taxon>
        <taxon>Ascomycota</taxon>
        <taxon>Pezizomycotina</taxon>
        <taxon>Sordariomycetes</taxon>
        <taxon>Hypocreomycetidae</taxon>
        <taxon>Hypocreales</taxon>
        <taxon>Clavicipitaceae</taxon>
        <taxon>Ustilaginoidea</taxon>
    </lineage>
</organism>
<name>A0A8E5HWH2_USTVR</name>
<dbReference type="Proteomes" id="UP000027002">
    <property type="component" value="Chromosome 6"/>
</dbReference>
<dbReference type="AlphaFoldDB" id="A0A8E5HWH2"/>
<accession>A0A8E5HWH2</accession>
<dbReference type="KEGG" id="uvi:66067912"/>
<proteinExistence type="predicted"/>
<evidence type="ECO:0000313" key="1">
    <source>
        <dbReference type="EMBL" id="QUC22894.1"/>
    </source>
</evidence>
<reference evidence="1" key="1">
    <citation type="submission" date="2020-03" db="EMBL/GenBank/DDBJ databases">
        <title>A mixture of massive structural variations and highly conserved coding sequences in Ustilaginoidea virens genome.</title>
        <authorList>
            <person name="Zhang K."/>
            <person name="Zhao Z."/>
            <person name="Zhang Z."/>
            <person name="Li Y."/>
            <person name="Hsiang T."/>
            <person name="Sun W."/>
        </authorList>
    </citation>
    <scope>NUCLEOTIDE SEQUENCE</scope>
    <source>
        <strain evidence="1">UV-8b</strain>
    </source>
</reference>